<evidence type="ECO:0000313" key="1">
    <source>
        <dbReference type="EMBL" id="CAD1834376.1"/>
    </source>
</evidence>
<dbReference type="EMBL" id="LR862152">
    <property type="protein sequence ID" value="CAD1834376.1"/>
    <property type="molecule type" value="Genomic_DNA"/>
</dbReference>
<reference evidence="1" key="1">
    <citation type="submission" date="2020-07" db="EMBL/GenBank/DDBJ databases">
        <authorList>
            <person name="Lin J."/>
        </authorList>
    </citation>
    <scope>NUCLEOTIDE SEQUENCE</scope>
</reference>
<gene>
    <name evidence="1" type="ORF">CB5_LOCUS17587</name>
</gene>
<organism evidence="1">
    <name type="scientific">Ananas comosus var. bracteatus</name>
    <name type="common">red pineapple</name>
    <dbReference type="NCBI Taxonomy" id="296719"/>
    <lineage>
        <taxon>Eukaryota</taxon>
        <taxon>Viridiplantae</taxon>
        <taxon>Streptophyta</taxon>
        <taxon>Embryophyta</taxon>
        <taxon>Tracheophyta</taxon>
        <taxon>Spermatophyta</taxon>
        <taxon>Magnoliopsida</taxon>
        <taxon>Liliopsida</taxon>
        <taxon>Poales</taxon>
        <taxon>Bromeliaceae</taxon>
        <taxon>Bromelioideae</taxon>
        <taxon>Ananas</taxon>
    </lineage>
</organism>
<accession>A0A6V7PUW4</accession>
<sequence>MELVRSAVYGVLRIKPPVPLQYRQPWWTSCCGCTTPSGWPRGATLRVPVGGDARPACVRRPRLFMPEQFLGSGEKGYFSICIGPIGRRPSDPLRRTISAPVTPRIILSPGTPTNPPYTKEFPLYT</sequence>
<name>A0A6V7PUW4_ANACO</name>
<proteinExistence type="predicted"/>
<dbReference type="AlphaFoldDB" id="A0A6V7PUW4"/>
<protein>
    <submittedName>
        <fullName evidence="1">Uncharacterized protein</fullName>
    </submittedName>
</protein>